<proteinExistence type="predicted"/>
<dbReference type="PATRIC" id="fig|1315976.3.peg.1733"/>
<evidence type="ECO:0000313" key="2">
    <source>
        <dbReference type="Proteomes" id="UP000014012"/>
    </source>
</evidence>
<name>R8AQX6_PLESH</name>
<organism evidence="1 2">
    <name type="scientific">Plesiomonas shigelloides 302-73</name>
    <dbReference type="NCBI Taxonomy" id="1315976"/>
    <lineage>
        <taxon>Bacteria</taxon>
        <taxon>Pseudomonadati</taxon>
        <taxon>Pseudomonadota</taxon>
        <taxon>Gammaproteobacteria</taxon>
        <taxon>Enterobacterales</taxon>
        <taxon>Enterobacteriaceae</taxon>
        <taxon>Plesiomonas</taxon>
    </lineage>
</organism>
<dbReference type="EMBL" id="AQQO01000257">
    <property type="protein sequence ID" value="EON88730.1"/>
    <property type="molecule type" value="Genomic_DNA"/>
</dbReference>
<dbReference type="HOGENOM" id="CLU_849544_0_0_6"/>
<reference evidence="1 2" key="1">
    <citation type="journal article" date="2013" name="Genome Announc.">
        <title>Genome Sequence of Plesiomonas shigelloides Strain 302-73 (Serotype O1).</title>
        <authorList>
            <person name="Pique N."/>
            <person name="Aquilini E."/>
            <person name="Alioto T."/>
            <person name="Minana-Galbis D."/>
            <person name="Tomas J.M."/>
        </authorList>
    </citation>
    <scope>NUCLEOTIDE SEQUENCE [LARGE SCALE GENOMIC DNA]</scope>
    <source>
        <strain evidence="1 2">302-73</strain>
    </source>
</reference>
<gene>
    <name evidence="1" type="ORF">PLESHI_09074</name>
</gene>
<dbReference type="Proteomes" id="UP000014012">
    <property type="component" value="Unassembled WGS sequence"/>
</dbReference>
<accession>R8AQX6</accession>
<protein>
    <recommendedName>
        <fullName evidence="3">Restriction endonuclease type IV Mrr domain-containing protein</fullName>
    </recommendedName>
</protein>
<dbReference type="RefSeq" id="WP_010863437.1">
    <property type="nucleotide sequence ID" value="NZ_AQQO01000257.1"/>
</dbReference>
<sequence length="327" mass="37488">MTRNYWGYRIDTNNIDFFRRELENGILRQGWGWDSEQDLRDLKMDEGAKRNLSIYLKVKKNDILLIPRCPSWNEVGVAIATADFDEGYNFSIDTKLGDYGHCFPAKLLKTFVRNNENISGQIRATIKNISRFWNINHCSTDIDKIINTNNLDLITEQTLQVSFENAINDSFDKAFNHQNFSNYLYDKVTSKFSNEEWEFALAEGLKSIFPEPIVVERTGGIQEVEHGTDILIRLPGLLGFQYLIAIQVKDYSGIVGNDPISQIQKSDLYWSNENSRVIDKYLIITKANKDDNSKLIQNSDGVKIIFANELQELLATIGKSYLGLSDN</sequence>
<dbReference type="AlphaFoldDB" id="R8AQX6"/>
<keyword evidence="2" id="KW-1185">Reference proteome</keyword>
<evidence type="ECO:0000313" key="1">
    <source>
        <dbReference type="EMBL" id="EON88730.1"/>
    </source>
</evidence>
<dbReference type="OrthoDB" id="6796607at2"/>
<comment type="caution">
    <text evidence="1">The sequence shown here is derived from an EMBL/GenBank/DDBJ whole genome shotgun (WGS) entry which is preliminary data.</text>
</comment>
<evidence type="ECO:0008006" key="3">
    <source>
        <dbReference type="Google" id="ProtNLM"/>
    </source>
</evidence>